<name>D8M4D0_BLAHO</name>
<reference evidence="1" key="1">
    <citation type="submission" date="2010-02" db="EMBL/GenBank/DDBJ databases">
        <title>Sequencing and annotation of the Blastocystis hominis genome.</title>
        <authorList>
            <person name="Wincker P."/>
        </authorList>
    </citation>
    <scope>NUCLEOTIDE SEQUENCE</scope>
    <source>
        <strain evidence="1">Singapore isolate B</strain>
    </source>
</reference>
<dbReference type="InParanoid" id="D8M4D0"/>
<sequence>MLSNCGKRKTEFYDNGSQQQFTGKVQFLKADYGYIRSRSKINGIRDITFNYMDVDPSLNRSLQVGDLVFFRVVIFPSGKFCAVDIRMDPSTHGCTSVTRSASPVASLSSLESCSDDSSSTSAFDYPICPAFEMVSYSEKPETDSLSSKVDSFLQRVISRNFDSGYSSCWLEY</sequence>
<evidence type="ECO:0000313" key="2">
    <source>
        <dbReference type="Proteomes" id="UP000008312"/>
    </source>
</evidence>
<dbReference type="Gene3D" id="2.40.50.140">
    <property type="entry name" value="Nucleic acid-binding proteins"/>
    <property type="match status" value="1"/>
</dbReference>
<dbReference type="EMBL" id="FN668652">
    <property type="protein sequence ID" value="CBK22919.2"/>
    <property type="molecule type" value="Genomic_DNA"/>
</dbReference>
<gene>
    <name evidence="1" type="ORF">GSBLH_T00002888001</name>
</gene>
<accession>D8M4D0</accession>
<organism evidence="1">
    <name type="scientific">Blastocystis hominis</name>
    <dbReference type="NCBI Taxonomy" id="12968"/>
    <lineage>
        <taxon>Eukaryota</taxon>
        <taxon>Sar</taxon>
        <taxon>Stramenopiles</taxon>
        <taxon>Bigyra</taxon>
        <taxon>Opalozoa</taxon>
        <taxon>Opalinata</taxon>
        <taxon>Blastocystidae</taxon>
        <taxon>Blastocystis</taxon>
    </lineage>
</organism>
<dbReference type="OrthoDB" id="10518665at2759"/>
<dbReference type="RefSeq" id="XP_012896967.1">
    <property type="nucleotide sequence ID" value="XM_013041513.1"/>
</dbReference>
<evidence type="ECO:0000313" key="1">
    <source>
        <dbReference type="EMBL" id="CBK22919.2"/>
    </source>
</evidence>
<dbReference type="GeneID" id="24920023"/>
<keyword evidence="2" id="KW-1185">Reference proteome</keyword>
<dbReference type="InterPro" id="IPR012340">
    <property type="entry name" value="NA-bd_OB-fold"/>
</dbReference>
<dbReference type="Proteomes" id="UP000008312">
    <property type="component" value="Unassembled WGS sequence"/>
</dbReference>
<proteinExistence type="predicted"/>
<dbReference type="AlphaFoldDB" id="D8M4D0"/>
<dbReference type="SUPFAM" id="SSF50249">
    <property type="entry name" value="Nucleic acid-binding proteins"/>
    <property type="match status" value="1"/>
</dbReference>
<protein>
    <submittedName>
        <fullName evidence="1">Uncharacterized protein</fullName>
    </submittedName>
</protein>